<dbReference type="KEGG" id="upv:EJN92_09580"/>
<evidence type="ECO:0000259" key="1">
    <source>
        <dbReference type="Pfam" id="PF13439"/>
    </source>
</evidence>
<reference evidence="2 3" key="1">
    <citation type="journal article" date="2011" name="Int. J. Syst. Evol. Microbiol.">
        <title>Description of Undibacterium oligocarboniphilum sp. nov., isolated from purified water, and Undibacterium pigrum strain CCUG 49012 as the type strain of Undibacterium parvum sp. nov., and emended descriptions of the genus Undibacterium and the species Undibacterium pigrum.</title>
        <authorList>
            <person name="Eder W."/>
            <person name="Wanner G."/>
            <person name="Ludwig W."/>
            <person name="Busse H.J."/>
            <person name="Ziemke-Kageler F."/>
            <person name="Lang E."/>
        </authorList>
    </citation>
    <scope>NUCLEOTIDE SEQUENCE [LARGE SCALE GENOMIC DNA]</scope>
    <source>
        <strain evidence="2 3">DSM 23061</strain>
    </source>
</reference>
<dbReference type="Pfam" id="PF13439">
    <property type="entry name" value="Glyco_transf_4"/>
    <property type="match status" value="1"/>
</dbReference>
<dbReference type="Proteomes" id="UP000275663">
    <property type="component" value="Chromosome"/>
</dbReference>
<protein>
    <submittedName>
        <fullName evidence="2">Glycosyltransferase</fullName>
    </submittedName>
</protein>
<organism evidence="2 3">
    <name type="scientific">Undibacterium parvum</name>
    <dbReference type="NCBI Taxonomy" id="401471"/>
    <lineage>
        <taxon>Bacteria</taxon>
        <taxon>Pseudomonadati</taxon>
        <taxon>Pseudomonadota</taxon>
        <taxon>Betaproteobacteria</taxon>
        <taxon>Burkholderiales</taxon>
        <taxon>Oxalobacteraceae</taxon>
        <taxon>Undibacterium</taxon>
    </lineage>
</organism>
<feature type="domain" description="Glycosyltransferase subfamily 4-like N-terminal" evidence="1">
    <location>
        <begin position="57"/>
        <end position="208"/>
    </location>
</feature>
<name>A0A3S5HMA6_9BURK</name>
<accession>A0A3S5HMA6</accession>
<dbReference type="PANTHER" id="PTHR12526:SF630">
    <property type="entry name" value="GLYCOSYLTRANSFERASE"/>
    <property type="match status" value="1"/>
</dbReference>
<dbReference type="SUPFAM" id="SSF53756">
    <property type="entry name" value="UDP-Glycosyltransferase/glycogen phosphorylase"/>
    <property type="match status" value="1"/>
</dbReference>
<keyword evidence="3" id="KW-1185">Reference proteome</keyword>
<evidence type="ECO:0000313" key="3">
    <source>
        <dbReference type="Proteomes" id="UP000275663"/>
    </source>
</evidence>
<keyword evidence="2" id="KW-0808">Transferase</keyword>
<gene>
    <name evidence="2" type="ORF">EJN92_09580</name>
</gene>
<dbReference type="EMBL" id="CP034464">
    <property type="protein sequence ID" value="AZP14499.1"/>
    <property type="molecule type" value="Genomic_DNA"/>
</dbReference>
<dbReference type="GO" id="GO:0016757">
    <property type="term" value="F:glycosyltransferase activity"/>
    <property type="evidence" value="ECO:0007669"/>
    <property type="project" value="UniProtKB-ARBA"/>
</dbReference>
<sequence length="414" mass="47350">MNQALLIAYHFPPQAGSSGIQRTLSFSKNLREQNWQASVLSVNSAAYESQNASQLSQLPENLKVWRAWALDVKRHLGVFGRYPEILALPDRWASWWICAIPLGLWIIYKNQVKVIWTTYPIATAHLIGLTLKFLTKKAWVADFRDPMTQKNYPQGKWQRKTFLWIERKTIERCDMAVFTTQSAREIYRHRFPQVAQEKFEVIENGYDEDGFDPFQLKSISSPNEEKRKLSLLHSGELYSEGRDPTAFLKAIAALKLSQYLSADTLRIVLRATGDDQHFIALVLEYGVEDIVFIEPHIAYQDALREMLTVDGLLVFQGSAFNTQIPAKIYEYFRARKPILGLLDTSGETARVLHTAGFENTVNMTSVEDIQAGLTRFLSQVKLREAYTASDELVASSSRKYRAQQLAKIFSQIVD</sequence>
<evidence type="ECO:0000313" key="2">
    <source>
        <dbReference type="EMBL" id="AZP14499.1"/>
    </source>
</evidence>
<dbReference type="AlphaFoldDB" id="A0A3S5HMA6"/>
<proteinExistence type="predicted"/>
<dbReference type="InterPro" id="IPR028098">
    <property type="entry name" value="Glyco_trans_4-like_N"/>
</dbReference>
<dbReference type="OrthoDB" id="9794575at2"/>
<dbReference type="Gene3D" id="3.40.50.2000">
    <property type="entry name" value="Glycogen Phosphorylase B"/>
    <property type="match status" value="1"/>
</dbReference>
<dbReference type="PANTHER" id="PTHR12526">
    <property type="entry name" value="GLYCOSYLTRANSFERASE"/>
    <property type="match status" value="1"/>
</dbReference>